<reference evidence="3 4" key="1">
    <citation type="submission" date="2021-05" db="EMBL/GenBank/DDBJ databases">
        <title>The draft genome of Geobacter luticola JCM 17780.</title>
        <authorList>
            <person name="Xu Z."/>
            <person name="Masuda Y."/>
            <person name="Itoh H."/>
            <person name="Senoo K."/>
        </authorList>
    </citation>
    <scope>NUCLEOTIDE SEQUENCE [LARGE SCALE GENOMIC DNA]</scope>
    <source>
        <strain evidence="3 4">JCM 17780</strain>
    </source>
</reference>
<accession>A0ABS5SEV9</accession>
<sequence>MRYLFVAQVALLALLWCTAAGAGDYRYVKQETFRNLLASGAPVVIVDIQLPNQFVKHHFKGAIETGAFPANSDADRKKLDAVLPAIKAGRGDVVIVCPRGGGGAKNAFTYLKEQGVAESRLLILEKGMDGWPYPEMTVSGR</sequence>
<evidence type="ECO:0000256" key="1">
    <source>
        <dbReference type="SAM" id="SignalP"/>
    </source>
</evidence>
<keyword evidence="4" id="KW-1185">Reference proteome</keyword>
<dbReference type="InterPro" id="IPR001763">
    <property type="entry name" value="Rhodanese-like_dom"/>
</dbReference>
<organism evidence="3 4">
    <name type="scientific">Geomobilimonas luticola</name>
    <dbReference type="NCBI Taxonomy" id="1114878"/>
    <lineage>
        <taxon>Bacteria</taxon>
        <taxon>Pseudomonadati</taxon>
        <taxon>Thermodesulfobacteriota</taxon>
        <taxon>Desulfuromonadia</taxon>
        <taxon>Geobacterales</taxon>
        <taxon>Geobacteraceae</taxon>
        <taxon>Geomobilimonas</taxon>
    </lineage>
</organism>
<dbReference type="RefSeq" id="WP_214175910.1">
    <property type="nucleotide sequence ID" value="NZ_JAHCVK010000006.1"/>
</dbReference>
<dbReference type="CDD" id="cd00158">
    <property type="entry name" value="RHOD"/>
    <property type="match status" value="1"/>
</dbReference>
<dbReference type="EMBL" id="JAHCVK010000006">
    <property type="protein sequence ID" value="MBT0653901.1"/>
    <property type="molecule type" value="Genomic_DNA"/>
</dbReference>
<feature type="chain" id="PRO_5046778758" evidence="1">
    <location>
        <begin position="23"/>
        <end position="141"/>
    </location>
</feature>
<evidence type="ECO:0000313" key="4">
    <source>
        <dbReference type="Proteomes" id="UP000756860"/>
    </source>
</evidence>
<proteinExistence type="predicted"/>
<evidence type="ECO:0000259" key="2">
    <source>
        <dbReference type="PROSITE" id="PS50206"/>
    </source>
</evidence>
<name>A0ABS5SEV9_9BACT</name>
<protein>
    <submittedName>
        <fullName evidence="3">Rhodanese-like domain-containing protein</fullName>
    </submittedName>
</protein>
<dbReference type="PROSITE" id="PS50206">
    <property type="entry name" value="RHODANESE_3"/>
    <property type="match status" value="1"/>
</dbReference>
<dbReference type="Proteomes" id="UP000756860">
    <property type="component" value="Unassembled WGS sequence"/>
</dbReference>
<dbReference type="Gene3D" id="3.40.250.10">
    <property type="entry name" value="Rhodanese-like domain"/>
    <property type="match status" value="1"/>
</dbReference>
<gene>
    <name evidence="3" type="ORF">KI810_12600</name>
</gene>
<feature type="signal peptide" evidence="1">
    <location>
        <begin position="1"/>
        <end position="22"/>
    </location>
</feature>
<dbReference type="SUPFAM" id="SSF52821">
    <property type="entry name" value="Rhodanese/Cell cycle control phosphatase"/>
    <property type="match status" value="1"/>
</dbReference>
<feature type="domain" description="Rhodanese" evidence="2">
    <location>
        <begin position="39"/>
        <end position="137"/>
    </location>
</feature>
<comment type="caution">
    <text evidence="3">The sequence shown here is derived from an EMBL/GenBank/DDBJ whole genome shotgun (WGS) entry which is preliminary data.</text>
</comment>
<dbReference type="Pfam" id="PF00581">
    <property type="entry name" value="Rhodanese"/>
    <property type="match status" value="1"/>
</dbReference>
<dbReference type="InterPro" id="IPR036873">
    <property type="entry name" value="Rhodanese-like_dom_sf"/>
</dbReference>
<keyword evidence="1" id="KW-0732">Signal</keyword>
<evidence type="ECO:0000313" key="3">
    <source>
        <dbReference type="EMBL" id="MBT0653901.1"/>
    </source>
</evidence>